<feature type="domain" description="RED-like N-terminal" evidence="4">
    <location>
        <begin position="106"/>
        <end position="222"/>
    </location>
</feature>
<feature type="compositionally biased region" description="Acidic residues" evidence="3">
    <location>
        <begin position="379"/>
        <end position="396"/>
    </location>
</feature>
<feature type="compositionally biased region" description="Basic and acidic residues" evidence="3">
    <location>
        <begin position="420"/>
        <end position="429"/>
    </location>
</feature>
<feature type="region of interest" description="Disordered" evidence="3">
    <location>
        <begin position="505"/>
        <end position="595"/>
    </location>
</feature>
<name>A0AAE0JN31_9PEZI</name>
<feature type="compositionally biased region" description="Low complexity" evidence="3">
    <location>
        <begin position="86"/>
        <end position="96"/>
    </location>
</feature>
<dbReference type="Pfam" id="PF07808">
    <property type="entry name" value="RED_N"/>
    <property type="match status" value="1"/>
</dbReference>
<evidence type="ECO:0000313" key="5">
    <source>
        <dbReference type="EMBL" id="KAK3354631.1"/>
    </source>
</evidence>
<feature type="compositionally biased region" description="Acidic residues" evidence="3">
    <location>
        <begin position="214"/>
        <end position="236"/>
    </location>
</feature>
<dbReference type="Proteomes" id="UP001278500">
    <property type="component" value="Unassembled WGS sequence"/>
</dbReference>
<feature type="compositionally biased region" description="Low complexity" evidence="3">
    <location>
        <begin position="13"/>
        <end position="35"/>
    </location>
</feature>
<evidence type="ECO:0000256" key="3">
    <source>
        <dbReference type="SAM" id="MobiDB-lite"/>
    </source>
</evidence>
<dbReference type="InterPro" id="IPR012916">
    <property type="entry name" value="RED_N"/>
</dbReference>
<feature type="compositionally biased region" description="Acidic residues" evidence="3">
    <location>
        <begin position="405"/>
        <end position="419"/>
    </location>
</feature>
<sequence>MNNEQFRRLLLANSQKNNNNQNGSTSPPSSSTSKSPVPAAPAGNSTPRSTLALGSKARSSIPMTPRSVAGFNPRNEFARQLAERNQQSLSSSSQQQHPNKKIRTSAPKGSRLAEGYVDRAKQRQAQEEADERERKLKELEERYKKEEIDKEEYERLRVEIIGGGGDLETAHLVKGLDFKLLERVRRGEVDVFGEKMKDASESPEVEENQQQQQDAEENEERADGGGEDGDADDVLEQLESAEVKVKKKEKVQKKGEFATTTLLPAGAKKTRNQILAELKAARAAAKAKEESSLGSRFKKIGPKKKQAETRIERDDRGNEIMIIVDEDGNERRKVRRVDLSKTREEQEKEREVLAQGKILGMDVPEYYKKLEEEKKAAEAAEEDKEPNIFDDVESDYDPLAGLESGSDDESDKEDGEEVEDTQKKEKKSSSDMPPPPPKPEPAALAGPRNYFQDSKTGLTSQEEYKKPSLDDPSFRAALAKAKAISAAEKSEEERLAAEREARLRKKLLESSRDDEDLDMGFGSSRMEDDADLDESSKVKLSEWGEDEDDDGYEGGGKAGLGSSKGKRKRGGGKKGGDKNNFVDVMKVIERNKAKE</sequence>
<reference evidence="5" key="2">
    <citation type="submission" date="2023-06" db="EMBL/GenBank/DDBJ databases">
        <authorList>
            <consortium name="Lawrence Berkeley National Laboratory"/>
            <person name="Haridas S."/>
            <person name="Hensen N."/>
            <person name="Bonometti L."/>
            <person name="Westerberg I."/>
            <person name="Brannstrom I.O."/>
            <person name="Guillou S."/>
            <person name="Cros-Aarteil S."/>
            <person name="Calhoun S."/>
            <person name="Kuo A."/>
            <person name="Mondo S."/>
            <person name="Pangilinan J."/>
            <person name="Riley R."/>
            <person name="Labutti K."/>
            <person name="Andreopoulos B."/>
            <person name="Lipzen A."/>
            <person name="Chen C."/>
            <person name="Yanf M."/>
            <person name="Daum C."/>
            <person name="Ng V."/>
            <person name="Clum A."/>
            <person name="Steindorff A."/>
            <person name="Ohm R."/>
            <person name="Martin F."/>
            <person name="Silar P."/>
            <person name="Natvig D."/>
            <person name="Lalanne C."/>
            <person name="Gautier V."/>
            <person name="Ament-Velasquez S.L."/>
            <person name="Kruys A."/>
            <person name="Hutchinson M.I."/>
            <person name="Powell A.J."/>
            <person name="Barry K."/>
            <person name="Miller A.N."/>
            <person name="Grigoriev I.V."/>
            <person name="Debuchy R."/>
            <person name="Gladieux P."/>
            <person name="Thoren M.H."/>
            <person name="Johannesson H."/>
        </authorList>
    </citation>
    <scope>NUCLEOTIDE SEQUENCE</scope>
    <source>
        <strain evidence="5">CBS 560.94</strain>
    </source>
</reference>
<feature type="compositionally biased region" description="Polar residues" evidence="3">
    <location>
        <begin position="451"/>
        <end position="461"/>
    </location>
</feature>
<feature type="compositionally biased region" description="Basic and acidic residues" evidence="3">
    <location>
        <begin position="336"/>
        <end position="351"/>
    </location>
</feature>
<dbReference type="GeneID" id="87863090"/>
<dbReference type="RefSeq" id="XP_062686009.1">
    <property type="nucleotide sequence ID" value="XM_062825936.1"/>
</dbReference>
<evidence type="ECO:0000259" key="4">
    <source>
        <dbReference type="Pfam" id="PF07808"/>
    </source>
</evidence>
<comment type="caution">
    <text evidence="5">The sequence shown here is derived from an EMBL/GenBank/DDBJ whole genome shotgun (WGS) entry which is preliminary data.</text>
</comment>
<dbReference type="GO" id="GO:0005634">
    <property type="term" value="C:nucleus"/>
    <property type="evidence" value="ECO:0007669"/>
    <property type="project" value="UniProtKB-SubCell"/>
</dbReference>
<feature type="region of interest" description="Disordered" evidence="3">
    <location>
        <begin position="373"/>
        <end position="471"/>
    </location>
</feature>
<comment type="subcellular location">
    <subcellularLocation>
        <location evidence="1">Nucleus</location>
    </subcellularLocation>
</comment>
<evidence type="ECO:0000256" key="1">
    <source>
        <dbReference type="ARBA" id="ARBA00004123"/>
    </source>
</evidence>
<feature type="region of interest" description="Disordered" evidence="3">
    <location>
        <begin position="331"/>
        <end position="351"/>
    </location>
</feature>
<feature type="region of interest" description="Disordered" evidence="3">
    <location>
        <begin position="1"/>
        <end position="134"/>
    </location>
</feature>
<feature type="compositionally biased region" description="Basic and acidic residues" evidence="3">
    <location>
        <begin position="462"/>
        <end position="471"/>
    </location>
</feature>
<feature type="region of interest" description="Disordered" evidence="3">
    <location>
        <begin position="287"/>
        <end position="313"/>
    </location>
</feature>
<organism evidence="5 6">
    <name type="scientific">Neurospora tetraspora</name>
    <dbReference type="NCBI Taxonomy" id="94610"/>
    <lineage>
        <taxon>Eukaryota</taxon>
        <taxon>Fungi</taxon>
        <taxon>Dikarya</taxon>
        <taxon>Ascomycota</taxon>
        <taxon>Pezizomycotina</taxon>
        <taxon>Sordariomycetes</taxon>
        <taxon>Sordariomycetidae</taxon>
        <taxon>Sordariales</taxon>
        <taxon>Sordariaceae</taxon>
        <taxon>Neurospora</taxon>
    </lineage>
</organism>
<dbReference type="EMBL" id="JAUEPP010000001">
    <property type="protein sequence ID" value="KAK3354631.1"/>
    <property type="molecule type" value="Genomic_DNA"/>
</dbReference>
<feature type="compositionally biased region" description="Basic and acidic residues" evidence="3">
    <location>
        <begin position="586"/>
        <end position="595"/>
    </location>
</feature>
<dbReference type="AlphaFoldDB" id="A0AAE0JN31"/>
<accession>A0AAE0JN31</accession>
<keyword evidence="6" id="KW-1185">Reference proteome</keyword>
<keyword evidence="2" id="KW-0539">Nucleus</keyword>
<proteinExistence type="predicted"/>
<feature type="compositionally biased region" description="Basic and acidic residues" evidence="3">
    <location>
        <begin position="116"/>
        <end position="134"/>
    </location>
</feature>
<evidence type="ECO:0000256" key="2">
    <source>
        <dbReference type="ARBA" id="ARBA00023242"/>
    </source>
</evidence>
<dbReference type="InterPro" id="IPR039896">
    <property type="entry name" value="Red-like"/>
</dbReference>
<feature type="compositionally biased region" description="Acidic residues" evidence="3">
    <location>
        <begin position="543"/>
        <end position="552"/>
    </location>
</feature>
<reference evidence="5" key="1">
    <citation type="journal article" date="2023" name="Mol. Phylogenet. Evol.">
        <title>Genome-scale phylogeny and comparative genomics of the fungal order Sordariales.</title>
        <authorList>
            <person name="Hensen N."/>
            <person name="Bonometti L."/>
            <person name="Westerberg I."/>
            <person name="Brannstrom I.O."/>
            <person name="Guillou S."/>
            <person name="Cros-Aarteil S."/>
            <person name="Calhoun S."/>
            <person name="Haridas S."/>
            <person name="Kuo A."/>
            <person name="Mondo S."/>
            <person name="Pangilinan J."/>
            <person name="Riley R."/>
            <person name="LaButti K."/>
            <person name="Andreopoulos B."/>
            <person name="Lipzen A."/>
            <person name="Chen C."/>
            <person name="Yan M."/>
            <person name="Daum C."/>
            <person name="Ng V."/>
            <person name="Clum A."/>
            <person name="Steindorff A."/>
            <person name="Ohm R.A."/>
            <person name="Martin F."/>
            <person name="Silar P."/>
            <person name="Natvig D.O."/>
            <person name="Lalanne C."/>
            <person name="Gautier V."/>
            <person name="Ament-Velasquez S.L."/>
            <person name="Kruys A."/>
            <person name="Hutchinson M.I."/>
            <person name="Powell A.J."/>
            <person name="Barry K."/>
            <person name="Miller A.N."/>
            <person name="Grigoriev I.V."/>
            <person name="Debuchy R."/>
            <person name="Gladieux P."/>
            <person name="Hiltunen Thoren M."/>
            <person name="Johannesson H."/>
        </authorList>
    </citation>
    <scope>NUCLEOTIDE SEQUENCE</scope>
    <source>
        <strain evidence="5">CBS 560.94</strain>
    </source>
</reference>
<protein>
    <recommendedName>
        <fullName evidence="4">RED-like N-terminal domain-containing protein</fullName>
    </recommendedName>
</protein>
<gene>
    <name evidence="5" type="ORF">B0H65DRAFT_449098</name>
</gene>
<dbReference type="PANTHER" id="PTHR12765">
    <property type="entry name" value="RED PROTEIN IK FACTOR CYTOKINE IK"/>
    <property type="match status" value="1"/>
</dbReference>
<evidence type="ECO:0000313" key="6">
    <source>
        <dbReference type="Proteomes" id="UP001278500"/>
    </source>
</evidence>
<feature type="region of interest" description="Disordered" evidence="3">
    <location>
        <begin position="194"/>
        <end position="239"/>
    </location>
</feature>